<keyword evidence="3 6" id="KW-0812">Transmembrane</keyword>
<evidence type="ECO:0000259" key="7">
    <source>
        <dbReference type="Pfam" id="PF02687"/>
    </source>
</evidence>
<dbReference type="OrthoDB" id="8740261at2"/>
<dbReference type="GO" id="GO:0005886">
    <property type="term" value="C:plasma membrane"/>
    <property type="evidence" value="ECO:0007669"/>
    <property type="project" value="UniProtKB-SubCell"/>
</dbReference>
<dbReference type="Proteomes" id="UP000191112">
    <property type="component" value="Unassembled WGS sequence"/>
</dbReference>
<organism evidence="9 10">
    <name type="scientific">Soonwooa buanensis</name>
    <dbReference type="NCBI Taxonomy" id="619805"/>
    <lineage>
        <taxon>Bacteria</taxon>
        <taxon>Pseudomonadati</taxon>
        <taxon>Bacteroidota</taxon>
        <taxon>Flavobacteriia</taxon>
        <taxon>Flavobacteriales</taxon>
        <taxon>Weeksellaceae</taxon>
        <taxon>Chryseobacterium group</taxon>
        <taxon>Soonwooa</taxon>
    </lineage>
</organism>
<evidence type="ECO:0000256" key="4">
    <source>
        <dbReference type="ARBA" id="ARBA00022989"/>
    </source>
</evidence>
<dbReference type="RefSeq" id="WP_079667889.1">
    <property type="nucleotide sequence ID" value="NZ_FUYZ01000011.1"/>
</dbReference>
<feature type="transmembrane region" description="Helical" evidence="6">
    <location>
        <begin position="422"/>
        <end position="445"/>
    </location>
</feature>
<feature type="domain" description="ABC3 transporter permease C-terminal" evidence="7">
    <location>
        <begin position="689"/>
        <end position="801"/>
    </location>
</feature>
<keyword evidence="2" id="KW-1003">Cell membrane</keyword>
<dbReference type="GO" id="GO:0022857">
    <property type="term" value="F:transmembrane transporter activity"/>
    <property type="evidence" value="ECO:0007669"/>
    <property type="project" value="TreeGrafter"/>
</dbReference>
<comment type="subcellular location">
    <subcellularLocation>
        <location evidence="1">Cell membrane</location>
        <topology evidence="1">Multi-pass membrane protein</topology>
    </subcellularLocation>
</comment>
<accession>A0A1T5GCF0</accession>
<dbReference type="InterPro" id="IPR025857">
    <property type="entry name" value="MacB_PCD"/>
</dbReference>
<name>A0A1T5GCF0_9FLAO</name>
<feature type="transmembrane region" description="Helical" evidence="6">
    <location>
        <begin position="378"/>
        <end position="401"/>
    </location>
</feature>
<evidence type="ECO:0000256" key="5">
    <source>
        <dbReference type="ARBA" id="ARBA00023136"/>
    </source>
</evidence>
<keyword evidence="4 6" id="KW-1133">Transmembrane helix</keyword>
<feature type="domain" description="ABC3 transporter permease C-terminal" evidence="7">
    <location>
        <begin position="292"/>
        <end position="405"/>
    </location>
</feature>
<feature type="transmembrane region" description="Helical" evidence="6">
    <location>
        <begin position="686"/>
        <end position="710"/>
    </location>
</feature>
<dbReference type="InterPro" id="IPR003838">
    <property type="entry name" value="ABC3_permease_C"/>
</dbReference>
<evidence type="ECO:0000313" key="9">
    <source>
        <dbReference type="EMBL" id="SKC06001.1"/>
    </source>
</evidence>
<evidence type="ECO:0000313" key="10">
    <source>
        <dbReference type="Proteomes" id="UP000191112"/>
    </source>
</evidence>
<feature type="transmembrane region" description="Helical" evidence="6">
    <location>
        <begin position="730"/>
        <end position="752"/>
    </location>
</feature>
<dbReference type="InterPro" id="IPR050250">
    <property type="entry name" value="Macrolide_Exporter_MacB"/>
</dbReference>
<evidence type="ECO:0000256" key="2">
    <source>
        <dbReference type="ARBA" id="ARBA00022475"/>
    </source>
</evidence>
<feature type="domain" description="MacB-like periplasmic core" evidence="8">
    <location>
        <begin position="20"/>
        <end position="238"/>
    </location>
</feature>
<feature type="transmembrane region" description="Helical" evidence="6">
    <location>
        <begin position="286"/>
        <end position="308"/>
    </location>
</feature>
<feature type="transmembrane region" description="Helical" evidence="6">
    <location>
        <begin position="333"/>
        <end position="358"/>
    </location>
</feature>
<feature type="transmembrane region" description="Helical" evidence="6">
    <location>
        <begin position="21"/>
        <end position="41"/>
    </location>
</feature>
<dbReference type="Pfam" id="PF02687">
    <property type="entry name" value="FtsX"/>
    <property type="match status" value="2"/>
</dbReference>
<sequence>MFKNWLKIAFINYRKNWLSTCINLLGLSLGLTAFLLVFLNWQDEKSYEKWIPEGDNVFYIERILGPKNYNSVSSYPFLDTSKKLFPEIQNFSVINYWDSSKSRLLADGRSSYATYADVSEDFFKVLPFPLVAGSYDNLFVDESSIALSEDVAKQLFGEDYKQSIGKTITKDDTGKKVVVQAIYKLPSESENTIFRPGYAMRHEGIKYDKNTWSNHGFFGFYRLKPNTNIAELENKLSALQNKELNIALKKEGWPLLQRPIQIRLVNVKEMRLESKTGGLQGVDKKAIVILLSLAGLILLLSGINFINLNTAQASQRAKEVGVRKSLGGSKKSLVFQFLVETFILYFLAFIISIVLLEYLLPFYGKFLGKTIKIGSPILYLYTFLIVVVFAFISGIIPSVYLSNFKPIETLKGNFSRSKHGIWLRNSVLTIQIIISSFFIISSLVINKQVNHMMEKDLGFNGEQVYQLDFMKDSWANDFNYRKYNLYKEKIKHFPGVIDVTGSFQTIGNGVQGSTAIKYKRDSTKYVDAGVGAIDLNFIKFYKIKFAAGRDFNPKLTSDTTRGIIVNEAFVKDIGWTNQEAVGKQMSSGTDAKAKDLEIIGVVKDFNFGDVQREVSPVMFFNYDRFWTKNALMNLQIKLTPENMDENLARIKKYWETEVEAGYPLQGEFINKTFAKTFDKYKKQQTLFSVLNIMVLTVALLGLFALSSLMIEQKLKTVVIRKTLGASDSQLIMVLTKQFLVITLVAVLISVPISYFFMNEWLKDFAFRIDMPWFPYIASLILLLILTFVVVSIKAYQATKVNLVKYLKYE</sequence>
<gene>
    <name evidence="9" type="ORF">SAMN05660477_02705</name>
</gene>
<dbReference type="PANTHER" id="PTHR30572">
    <property type="entry name" value="MEMBRANE COMPONENT OF TRANSPORTER-RELATED"/>
    <property type="match status" value="1"/>
</dbReference>
<dbReference type="Pfam" id="PF12704">
    <property type="entry name" value="MacB_PCD"/>
    <property type="match status" value="2"/>
</dbReference>
<dbReference type="EMBL" id="FUYZ01000011">
    <property type="protein sequence ID" value="SKC06001.1"/>
    <property type="molecule type" value="Genomic_DNA"/>
</dbReference>
<evidence type="ECO:0000256" key="6">
    <source>
        <dbReference type="SAM" id="Phobius"/>
    </source>
</evidence>
<dbReference type="AlphaFoldDB" id="A0A1T5GCF0"/>
<feature type="domain" description="MacB-like periplasmic core" evidence="8">
    <location>
        <begin position="432"/>
        <end position="650"/>
    </location>
</feature>
<evidence type="ECO:0000256" key="1">
    <source>
        <dbReference type="ARBA" id="ARBA00004651"/>
    </source>
</evidence>
<proteinExistence type="predicted"/>
<protein>
    <submittedName>
        <fullName evidence="9">Putative ABC transport system permease protein</fullName>
    </submittedName>
</protein>
<keyword evidence="10" id="KW-1185">Reference proteome</keyword>
<keyword evidence="5 6" id="KW-0472">Membrane</keyword>
<feature type="transmembrane region" description="Helical" evidence="6">
    <location>
        <begin position="772"/>
        <end position="795"/>
    </location>
</feature>
<reference evidence="9 10" key="1">
    <citation type="submission" date="2017-02" db="EMBL/GenBank/DDBJ databases">
        <authorList>
            <person name="Peterson S.W."/>
        </authorList>
    </citation>
    <scope>NUCLEOTIDE SEQUENCE [LARGE SCALE GENOMIC DNA]</scope>
    <source>
        <strain evidence="9 10">DSM 22323</strain>
    </source>
</reference>
<dbReference type="STRING" id="619805.SAMN05660477_02705"/>
<dbReference type="PANTHER" id="PTHR30572:SF18">
    <property type="entry name" value="ABC-TYPE MACROLIDE FAMILY EXPORT SYSTEM PERMEASE COMPONENT 2"/>
    <property type="match status" value="1"/>
</dbReference>
<evidence type="ECO:0000259" key="8">
    <source>
        <dbReference type="Pfam" id="PF12704"/>
    </source>
</evidence>
<evidence type="ECO:0000256" key="3">
    <source>
        <dbReference type="ARBA" id="ARBA00022692"/>
    </source>
</evidence>